<evidence type="ECO:0000256" key="4">
    <source>
        <dbReference type="ARBA" id="ARBA00023242"/>
    </source>
</evidence>
<dbReference type="Pfam" id="PF00751">
    <property type="entry name" value="DM"/>
    <property type="match status" value="1"/>
</dbReference>
<comment type="subcellular location">
    <subcellularLocation>
        <location evidence="5">Nucleus</location>
    </subcellularLocation>
</comment>
<sequence length="155" mass="16953">MSDTPAVAVAAPGTSHRPPRTPNCARCRNHSVKLPLKGHKRFCKYRKCTCEKCWLTAQRQKVMAMQTALKREQAQDEARARSGLTDPPVQHDNPLVQSPQPSSPSNSPSSNGTLVNALPDPLSSPQPGIQTSGEYAFSLKHQLSGYTKVPHPFTK</sequence>
<keyword evidence="2 5" id="KW-0862">Zinc</keyword>
<dbReference type="AlphaFoldDB" id="A0ABD0YID5"/>
<protein>
    <recommendedName>
        <fullName evidence="7">DM domain-containing protein</fullName>
    </recommendedName>
</protein>
<reference evidence="8 9" key="1">
    <citation type="submission" date="2024-07" db="EMBL/GenBank/DDBJ databases">
        <title>Chromosome-level genome assembly of the water stick insect Ranatra chinensis (Heteroptera: Nepidae).</title>
        <authorList>
            <person name="Liu X."/>
        </authorList>
    </citation>
    <scope>NUCLEOTIDE SEQUENCE [LARGE SCALE GENOMIC DNA]</scope>
    <source>
        <strain evidence="8">Cailab_2021Rc</strain>
        <tissue evidence="8">Muscle</tissue>
    </source>
</reference>
<dbReference type="PANTHER" id="PTHR12322:SF100">
    <property type="entry name" value="PROTEIN DOUBLESEX"/>
    <property type="match status" value="1"/>
</dbReference>
<dbReference type="EMBL" id="JBFDAA010000021">
    <property type="protein sequence ID" value="KAL1114950.1"/>
    <property type="molecule type" value="Genomic_DNA"/>
</dbReference>
<feature type="domain" description="DM" evidence="7">
    <location>
        <begin position="24"/>
        <end position="71"/>
    </location>
</feature>
<name>A0ABD0YID5_9HEMI</name>
<dbReference type="PROSITE" id="PS50809">
    <property type="entry name" value="DM_2"/>
    <property type="match status" value="1"/>
</dbReference>
<dbReference type="InterPro" id="IPR036407">
    <property type="entry name" value="DM_DNA-bd_sf"/>
</dbReference>
<dbReference type="GO" id="GO:0005634">
    <property type="term" value="C:nucleus"/>
    <property type="evidence" value="ECO:0007669"/>
    <property type="project" value="UniProtKB-SubCell"/>
</dbReference>
<dbReference type="PANTHER" id="PTHR12322">
    <property type="entry name" value="DOUBLESEX AND MAB-3 RELATED TRANSCRIPTION FACTOR DMRT"/>
    <property type="match status" value="1"/>
</dbReference>
<feature type="region of interest" description="Disordered" evidence="6">
    <location>
        <begin position="68"/>
        <end position="133"/>
    </location>
</feature>
<evidence type="ECO:0000256" key="6">
    <source>
        <dbReference type="SAM" id="MobiDB-lite"/>
    </source>
</evidence>
<evidence type="ECO:0000256" key="3">
    <source>
        <dbReference type="ARBA" id="ARBA00023125"/>
    </source>
</evidence>
<dbReference type="Proteomes" id="UP001558652">
    <property type="component" value="Unassembled WGS sequence"/>
</dbReference>
<evidence type="ECO:0000259" key="7">
    <source>
        <dbReference type="PROSITE" id="PS50809"/>
    </source>
</evidence>
<evidence type="ECO:0000313" key="9">
    <source>
        <dbReference type="Proteomes" id="UP001558652"/>
    </source>
</evidence>
<feature type="compositionally biased region" description="Basic and acidic residues" evidence="6">
    <location>
        <begin position="69"/>
        <end position="80"/>
    </location>
</feature>
<dbReference type="SUPFAM" id="SSF82927">
    <property type="entry name" value="Cysteine-rich DNA binding domain, (DM domain)"/>
    <property type="match status" value="1"/>
</dbReference>
<evidence type="ECO:0000256" key="2">
    <source>
        <dbReference type="ARBA" id="ARBA00022833"/>
    </source>
</evidence>
<dbReference type="GO" id="GO:0046872">
    <property type="term" value="F:metal ion binding"/>
    <property type="evidence" value="ECO:0007669"/>
    <property type="project" value="UniProtKB-KW"/>
</dbReference>
<dbReference type="GO" id="GO:0003677">
    <property type="term" value="F:DNA binding"/>
    <property type="evidence" value="ECO:0007669"/>
    <property type="project" value="UniProtKB-UniRule"/>
</dbReference>
<proteinExistence type="predicted"/>
<evidence type="ECO:0000256" key="1">
    <source>
        <dbReference type="ARBA" id="ARBA00022723"/>
    </source>
</evidence>
<dbReference type="InterPro" id="IPR026607">
    <property type="entry name" value="DMRT"/>
</dbReference>
<feature type="region of interest" description="Disordered" evidence="6">
    <location>
        <begin position="1"/>
        <end position="20"/>
    </location>
</feature>
<dbReference type="PROSITE" id="PS40000">
    <property type="entry name" value="DM_1"/>
    <property type="match status" value="1"/>
</dbReference>
<evidence type="ECO:0000313" key="8">
    <source>
        <dbReference type="EMBL" id="KAL1114950.1"/>
    </source>
</evidence>
<dbReference type="Gene3D" id="4.10.1040.10">
    <property type="entry name" value="DM DNA-binding domain"/>
    <property type="match status" value="1"/>
</dbReference>
<dbReference type="FunFam" id="4.10.1040.10:FF:000001">
    <property type="entry name" value="doublesex- and mab-3-related transcription factor 1"/>
    <property type="match status" value="1"/>
</dbReference>
<accession>A0ABD0YID5</accession>
<gene>
    <name evidence="8" type="ORF">AAG570_007773</name>
</gene>
<comment type="caution">
    <text evidence="8">The sequence shown here is derived from an EMBL/GenBank/DDBJ whole genome shotgun (WGS) entry which is preliminary data.</text>
</comment>
<keyword evidence="4 5" id="KW-0539">Nucleus</keyword>
<keyword evidence="9" id="KW-1185">Reference proteome</keyword>
<feature type="compositionally biased region" description="Polar residues" evidence="6">
    <location>
        <begin position="123"/>
        <end position="133"/>
    </location>
</feature>
<evidence type="ECO:0000256" key="5">
    <source>
        <dbReference type="PROSITE-ProRule" id="PRU00070"/>
    </source>
</evidence>
<feature type="DNA-binding region" description="DM" evidence="5">
    <location>
        <begin position="24"/>
        <end position="71"/>
    </location>
</feature>
<keyword evidence="3 5" id="KW-0238">DNA-binding</keyword>
<dbReference type="InterPro" id="IPR001275">
    <property type="entry name" value="DM_DNA-bd"/>
</dbReference>
<dbReference type="SMART" id="SM00301">
    <property type="entry name" value="DM"/>
    <property type="match status" value="1"/>
</dbReference>
<keyword evidence="1 5" id="KW-0479">Metal-binding</keyword>
<feature type="compositionally biased region" description="Low complexity" evidence="6">
    <location>
        <begin position="97"/>
        <end position="111"/>
    </location>
</feature>
<organism evidence="8 9">
    <name type="scientific">Ranatra chinensis</name>
    <dbReference type="NCBI Taxonomy" id="642074"/>
    <lineage>
        <taxon>Eukaryota</taxon>
        <taxon>Metazoa</taxon>
        <taxon>Ecdysozoa</taxon>
        <taxon>Arthropoda</taxon>
        <taxon>Hexapoda</taxon>
        <taxon>Insecta</taxon>
        <taxon>Pterygota</taxon>
        <taxon>Neoptera</taxon>
        <taxon>Paraneoptera</taxon>
        <taxon>Hemiptera</taxon>
        <taxon>Heteroptera</taxon>
        <taxon>Panheteroptera</taxon>
        <taxon>Nepomorpha</taxon>
        <taxon>Nepidae</taxon>
        <taxon>Ranatrinae</taxon>
        <taxon>Ranatra</taxon>
    </lineage>
</organism>